<evidence type="ECO:0000256" key="1">
    <source>
        <dbReference type="SAM" id="Phobius"/>
    </source>
</evidence>
<comment type="caution">
    <text evidence="2">The sequence shown here is derived from an EMBL/GenBank/DDBJ whole genome shotgun (WGS) entry which is preliminary data.</text>
</comment>
<evidence type="ECO:0000313" key="3">
    <source>
        <dbReference type="Proteomes" id="UP001218188"/>
    </source>
</evidence>
<name>A0AAD6RWQ6_9AGAR</name>
<feature type="transmembrane region" description="Helical" evidence="1">
    <location>
        <begin position="30"/>
        <end position="46"/>
    </location>
</feature>
<dbReference type="Proteomes" id="UP001218188">
    <property type="component" value="Unassembled WGS sequence"/>
</dbReference>
<keyword evidence="1" id="KW-0472">Membrane</keyword>
<accession>A0AAD6RWQ6</accession>
<gene>
    <name evidence="2" type="ORF">C8F04DRAFT_1162032</name>
</gene>
<protein>
    <submittedName>
        <fullName evidence="2">Uncharacterized protein</fullName>
    </submittedName>
</protein>
<keyword evidence="1" id="KW-1133">Transmembrane helix</keyword>
<dbReference type="AlphaFoldDB" id="A0AAD6RWQ6"/>
<organism evidence="2 3">
    <name type="scientific">Mycena alexandri</name>
    <dbReference type="NCBI Taxonomy" id="1745969"/>
    <lineage>
        <taxon>Eukaryota</taxon>
        <taxon>Fungi</taxon>
        <taxon>Dikarya</taxon>
        <taxon>Basidiomycota</taxon>
        <taxon>Agaricomycotina</taxon>
        <taxon>Agaricomycetes</taxon>
        <taxon>Agaricomycetidae</taxon>
        <taxon>Agaricales</taxon>
        <taxon>Marasmiineae</taxon>
        <taxon>Mycenaceae</taxon>
        <taxon>Mycena</taxon>
    </lineage>
</organism>
<proteinExistence type="predicted"/>
<sequence>MPNINYTEFLFIASIIASIPFLDFPSPSEIFSYSIVSVIGNIIWLWGQRHHRTTVTGATRYVTISLRMIVIFALRRILVAFAFALNHQLSTHRILQSARAIVQPTMEGLVVLCTWENFHWFTSMLHQCT</sequence>
<keyword evidence="1" id="KW-0812">Transmembrane</keyword>
<dbReference type="EMBL" id="JARJCM010000514">
    <property type="protein sequence ID" value="KAJ7016382.1"/>
    <property type="molecule type" value="Genomic_DNA"/>
</dbReference>
<evidence type="ECO:0000313" key="2">
    <source>
        <dbReference type="EMBL" id="KAJ7016382.1"/>
    </source>
</evidence>
<reference evidence="2" key="1">
    <citation type="submission" date="2023-03" db="EMBL/GenBank/DDBJ databases">
        <title>Massive genome expansion in bonnet fungi (Mycena s.s.) driven by repeated elements and novel gene families across ecological guilds.</title>
        <authorList>
            <consortium name="Lawrence Berkeley National Laboratory"/>
            <person name="Harder C.B."/>
            <person name="Miyauchi S."/>
            <person name="Viragh M."/>
            <person name="Kuo A."/>
            <person name="Thoen E."/>
            <person name="Andreopoulos B."/>
            <person name="Lu D."/>
            <person name="Skrede I."/>
            <person name="Drula E."/>
            <person name="Henrissat B."/>
            <person name="Morin E."/>
            <person name="Kohler A."/>
            <person name="Barry K."/>
            <person name="LaButti K."/>
            <person name="Morin E."/>
            <person name="Salamov A."/>
            <person name="Lipzen A."/>
            <person name="Mereny Z."/>
            <person name="Hegedus B."/>
            <person name="Baldrian P."/>
            <person name="Stursova M."/>
            <person name="Weitz H."/>
            <person name="Taylor A."/>
            <person name="Grigoriev I.V."/>
            <person name="Nagy L.G."/>
            <person name="Martin F."/>
            <person name="Kauserud H."/>
        </authorList>
    </citation>
    <scope>NUCLEOTIDE SEQUENCE</scope>
    <source>
        <strain evidence="2">CBHHK200</strain>
    </source>
</reference>
<keyword evidence="3" id="KW-1185">Reference proteome</keyword>
<feature type="transmembrane region" description="Helical" evidence="1">
    <location>
        <begin position="66"/>
        <end position="85"/>
    </location>
</feature>